<organism evidence="1 2">
    <name type="scientific">Pseudoalteromonas piscicida</name>
    <dbReference type="NCBI Taxonomy" id="43662"/>
    <lineage>
        <taxon>Bacteria</taxon>
        <taxon>Pseudomonadati</taxon>
        <taxon>Pseudomonadota</taxon>
        <taxon>Gammaproteobacteria</taxon>
        <taxon>Alteromonadales</taxon>
        <taxon>Pseudoalteromonadaceae</taxon>
        <taxon>Pseudoalteromonas</taxon>
    </lineage>
</organism>
<sequence>MKKSPINTRTIAVQKNGKSATGTFYAPCFAFLEQNQFT</sequence>
<dbReference type="EMBL" id="CP011924">
    <property type="protein sequence ID" value="ATD08699.1"/>
    <property type="molecule type" value="Genomic_DNA"/>
</dbReference>
<gene>
    <name evidence="1" type="ORF">PPIS_a4011</name>
</gene>
<evidence type="ECO:0000313" key="2">
    <source>
        <dbReference type="Proteomes" id="UP000016521"/>
    </source>
</evidence>
<protein>
    <submittedName>
        <fullName evidence="1">Uncharacterized protein</fullName>
    </submittedName>
</protein>
<dbReference type="Proteomes" id="UP000016521">
    <property type="component" value="Chromosome I"/>
</dbReference>
<proteinExistence type="predicted"/>
<name>A0ABN5CKI8_PSEO7</name>
<evidence type="ECO:0000313" key="1">
    <source>
        <dbReference type="EMBL" id="ATD08699.1"/>
    </source>
</evidence>
<keyword evidence="2" id="KW-1185">Reference proteome</keyword>
<accession>A0ABN5CKI8</accession>
<reference evidence="1 2" key="1">
    <citation type="submission" date="2015-06" db="EMBL/GenBank/DDBJ databases">
        <authorList>
            <person name="Xie B.-B."/>
            <person name="Rong J.-C."/>
            <person name="Qin Q.-L."/>
            <person name="Zhang Y.-Z."/>
        </authorList>
    </citation>
    <scope>NUCLEOTIDE SEQUENCE [LARGE SCALE GENOMIC DNA]</scope>
    <source>
        <strain evidence="1 2">JCM 20779</strain>
    </source>
</reference>